<feature type="chain" id="PRO_5022001597" description="Lipoprotein" evidence="1">
    <location>
        <begin position="26"/>
        <end position="372"/>
    </location>
</feature>
<protein>
    <recommendedName>
        <fullName evidence="4">Lipoprotein</fullName>
    </recommendedName>
</protein>
<dbReference type="Proteomes" id="UP000320773">
    <property type="component" value="Unassembled WGS sequence"/>
</dbReference>
<proteinExistence type="predicted"/>
<evidence type="ECO:0000313" key="2">
    <source>
        <dbReference type="EMBL" id="TQM40113.1"/>
    </source>
</evidence>
<sequence>MKKSFLLKGLTILLLLTLFGCTTNEYYTTAPTENIGKTNVYIEGNLTDAECAAKLKAEVGTLTENIYIGSALRPLNNVTILELDIPTNVRNIDFSGFYNNLKTIKIKGHGAMPESYLKFYSGIKTENILIEGITELFDVDLLFHSEIEQPATLICNNLEYVHRNFQAGGGYSGGIIANNLVCNDLKYINPNATYTSSYIGIIGVFNTLSFNSLKKVDSLKLELGGGGIVTDIMFPALEQSRGIGVNTMYNNYQIGLNSISFPLITELSTLIISDNFVATVNLPALTKCININLKDEVLPATVINIPNLNNCTSYKSNIKLTSEGVNAVLNRFLTMQPVSGKTINLLNEVAPTGQGLIDKQTLITQGNQVWSN</sequence>
<gene>
    <name evidence="2" type="ORF">BC670_0980</name>
</gene>
<name>A0A543G1Z0_9FLAO</name>
<organism evidence="2 3">
    <name type="scientific">Flavobacterium branchiophilum</name>
    <dbReference type="NCBI Taxonomy" id="55197"/>
    <lineage>
        <taxon>Bacteria</taxon>
        <taxon>Pseudomonadati</taxon>
        <taxon>Bacteroidota</taxon>
        <taxon>Flavobacteriia</taxon>
        <taxon>Flavobacteriales</taxon>
        <taxon>Flavobacteriaceae</taxon>
        <taxon>Flavobacterium</taxon>
    </lineage>
</organism>
<evidence type="ECO:0008006" key="4">
    <source>
        <dbReference type="Google" id="ProtNLM"/>
    </source>
</evidence>
<evidence type="ECO:0000256" key="1">
    <source>
        <dbReference type="SAM" id="SignalP"/>
    </source>
</evidence>
<dbReference type="AlphaFoldDB" id="A0A543G1Z0"/>
<comment type="caution">
    <text evidence="2">The sequence shown here is derived from an EMBL/GenBank/DDBJ whole genome shotgun (WGS) entry which is preliminary data.</text>
</comment>
<dbReference type="RefSeq" id="WP_089080137.1">
    <property type="nucleotide sequence ID" value="NZ_VFPJ01000001.1"/>
</dbReference>
<evidence type="ECO:0000313" key="3">
    <source>
        <dbReference type="Proteomes" id="UP000320773"/>
    </source>
</evidence>
<accession>A0A543G1Z0</accession>
<feature type="signal peptide" evidence="1">
    <location>
        <begin position="1"/>
        <end position="25"/>
    </location>
</feature>
<dbReference type="PROSITE" id="PS51257">
    <property type="entry name" value="PROKAR_LIPOPROTEIN"/>
    <property type="match status" value="1"/>
</dbReference>
<reference evidence="2 3" key="1">
    <citation type="submission" date="2019-06" db="EMBL/GenBank/DDBJ databases">
        <title>Genomic Encyclopedia of Archaeal and Bacterial Type Strains, Phase II (KMG-II): from individual species to whole genera.</title>
        <authorList>
            <person name="Goeker M."/>
        </authorList>
    </citation>
    <scope>NUCLEOTIDE SEQUENCE [LARGE SCALE GENOMIC DNA]</scope>
    <source>
        <strain evidence="2 3">DSM 24789</strain>
    </source>
</reference>
<dbReference type="EMBL" id="VFPJ01000001">
    <property type="protein sequence ID" value="TQM40113.1"/>
    <property type="molecule type" value="Genomic_DNA"/>
</dbReference>
<keyword evidence="1" id="KW-0732">Signal</keyword>